<reference evidence="2 3" key="1">
    <citation type="submission" date="2024-04" db="EMBL/GenBank/DDBJ databases">
        <authorList>
            <person name="Rising A."/>
            <person name="Reimegard J."/>
            <person name="Sonavane S."/>
            <person name="Akerstrom W."/>
            <person name="Nylinder S."/>
            <person name="Hedman E."/>
            <person name="Kallberg Y."/>
        </authorList>
    </citation>
    <scope>NUCLEOTIDE SEQUENCE [LARGE SCALE GENOMIC DNA]</scope>
</reference>
<organism evidence="2 3">
    <name type="scientific">Larinioides sclopetarius</name>
    <dbReference type="NCBI Taxonomy" id="280406"/>
    <lineage>
        <taxon>Eukaryota</taxon>
        <taxon>Metazoa</taxon>
        <taxon>Ecdysozoa</taxon>
        <taxon>Arthropoda</taxon>
        <taxon>Chelicerata</taxon>
        <taxon>Arachnida</taxon>
        <taxon>Araneae</taxon>
        <taxon>Araneomorphae</taxon>
        <taxon>Entelegynae</taxon>
        <taxon>Araneoidea</taxon>
        <taxon>Araneidae</taxon>
        <taxon>Larinioides</taxon>
    </lineage>
</organism>
<sequence length="71" mass="8419">MSRTRLHKLMDFLIENDIIINGPPHRFYQLNSCTSQQFNSHQKILCKNPQPRSVHPSYSQPTQPTTRQRQQ</sequence>
<feature type="compositionally biased region" description="Low complexity" evidence="1">
    <location>
        <begin position="60"/>
        <end position="71"/>
    </location>
</feature>
<keyword evidence="3" id="KW-1185">Reference proteome</keyword>
<accession>A0AAV1Z082</accession>
<dbReference type="EMBL" id="CAXIEN010000009">
    <property type="protein sequence ID" value="CAL1263672.1"/>
    <property type="molecule type" value="Genomic_DNA"/>
</dbReference>
<comment type="caution">
    <text evidence="2">The sequence shown here is derived from an EMBL/GenBank/DDBJ whole genome shotgun (WGS) entry which is preliminary data.</text>
</comment>
<proteinExistence type="predicted"/>
<feature type="region of interest" description="Disordered" evidence="1">
    <location>
        <begin position="47"/>
        <end position="71"/>
    </location>
</feature>
<dbReference type="Proteomes" id="UP001497382">
    <property type="component" value="Unassembled WGS sequence"/>
</dbReference>
<name>A0AAV1Z082_9ARAC</name>
<gene>
    <name evidence="2" type="ORF">LARSCL_LOCUS1611</name>
</gene>
<evidence type="ECO:0000313" key="2">
    <source>
        <dbReference type="EMBL" id="CAL1263672.1"/>
    </source>
</evidence>
<evidence type="ECO:0000313" key="3">
    <source>
        <dbReference type="Proteomes" id="UP001497382"/>
    </source>
</evidence>
<protein>
    <submittedName>
        <fullName evidence="2">Uncharacterized protein</fullName>
    </submittedName>
</protein>
<dbReference type="AlphaFoldDB" id="A0AAV1Z082"/>
<evidence type="ECO:0000256" key="1">
    <source>
        <dbReference type="SAM" id="MobiDB-lite"/>
    </source>
</evidence>